<accession>A0A554VR32</accession>
<evidence type="ECO:0000313" key="3">
    <source>
        <dbReference type="Proteomes" id="UP000318833"/>
    </source>
</evidence>
<dbReference type="OrthoDB" id="211174at2"/>
<dbReference type="AlphaFoldDB" id="A0A554VR32"/>
<evidence type="ECO:0000256" key="1">
    <source>
        <dbReference type="SAM" id="Phobius"/>
    </source>
</evidence>
<proteinExistence type="predicted"/>
<keyword evidence="1" id="KW-0812">Transmembrane</keyword>
<dbReference type="Proteomes" id="UP000318833">
    <property type="component" value="Unassembled WGS sequence"/>
</dbReference>
<comment type="caution">
    <text evidence="2">The sequence shown here is derived from an EMBL/GenBank/DDBJ whole genome shotgun (WGS) entry which is preliminary data.</text>
</comment>
<evidence type="ECO:0000313" key="2">
    <source>
        <dbReference type="EMBL" id="TSE11070.1"/>
    </source>
</evidence>
<sequence length="217" mass="25222">MKIIKKVFKSIGVFLALPMLYIIISLILTYIPVNKQENKNKMTHTVYLNSNGIHLEIIIAKNDLNKTILKDQVYNSQTRYFSFGWGDKNFYVETPTWADFTFMNGFQALFLNSQALLHVTRYSSVQKNWVAIKINQAQLKQINLYISDTFRLDFQNKKVLLPGLGYTKNDDFYEALGNYTCLNTCNSWINTGLKQSNMKACLWTPYDFGLIAMYKNK</sequence>
<keyword evidence="3" id="KW-1185">Reference proteome</keyword>
<name>A0A554VR32_9FLAO</name>
<protein>
    <submittedName>
        <fullName evidence="2">DUF2459 domain-containing protein</fullName>
    </submittedName>
</protein>
<organism evidence="2 3">
    <name type="scientific">Aquimarina algiphila</name>
    <dbReference type="NCBI Taxonomy" id="2047982"/>
    <lineage>
        <taxon>Bacteria</taxon>
        <taxon>Pseudomonadati</taxon>
        <taxon>Bacteroidota</taxon>
        <taxon>Flavobacteriia</taxon>
        <taxon>Flavobacteriales</taxon>
        <taxon>Flavobacteriaceae</taxon>
        <taxon>Aquimarina</taxon>
    </lineage>
</organism>
<reference evidence="2 3" key="1">
    <citation type="submission" date="2019-07" db="EMBL/GenBank/DDBJ databases">
        <title>The draft genome sequence of Aquimarina algiphila M91.</title>
        <authorList>
            <person name="Meng X."/>
        </authorList>
    </citation>
    <scope>NUCLEOTIDE SEQUENCE [LARGE SCALE GENOMIC DNA]</scope>
    <source>
        <strain evidence="2 3">M91</strain>
    </source>
</reference>
<dbReference type="InterPro" id="IPR011727">
    <property type="entry name" value="CHP02117"/>
</dbReference>
<dbReference type="RefSeq" id="WP_143915332.1">
    <property type="nucleotide sequence ID" value="NZ_CANLFO010000018.1"/>
</dbReference>
<gene>
    <name evidence="2" type="ORF">FOF46_02255</name>
</gene>
<dbReference type="Pfam" id="PF09601">
    <property type="entry name" value="DUF2459"/>
    <property type="match status" value="1"/>
</dbReference>
<dbReference type="EMBL" id="VLNR01000003">
    <property type="protein sequence ID" value="TSE11070.1"/>
    <property type="molecule type" value="Genomic_DNA"/>
</dbReference>
<keyword evidence="1" id="KW-1133">Transmembrane helix</keyword>
<keyword evidence="1" id="KW-0472">Membrane</keyword>
<feature type="transmembrane region" description="Helical" evidence="1">
    <location>
        <begin position="12"/>
        <end position="33"/>
    </location>
</feature>